<feature type="compositionally biased region" description="Low complexity" evidence="2">
    <location>
        <begin position="39"/>
        <end position="52"/>
    </location>
</feature>
<dbReference type="PANTHER" id="PTHR46734">
    <property type="entry name" value="TELOMERIC REPEAT-BINDING FACTOR 1 TERF1"/>
    <property type="match status" value="1"/>
</dbReference>
<dbReference type="EMBL" id="LCWF01000027">
    <property type="protein sequence ID" value="KKY27238.1"/>
    <property type="molecule type" value="Genomic_DNA"/>
</dbReference>
<evidence type="ECO:0000313" key="4">
    <source>
        <dbReference type="EMBL" id="KKY27238.1"/>
    </source>
</evidence>
<feature type="compositionally biased region" description="Basic and acidic residues" evidence="2">
    <location>
        <begin position="53"/>
        <end position="65"/>
    </location>
</feature>
<dbReference type="CDD" id="cd11660">
    <property type="entry name" value="SANT_TRF"/>
    <property type="match status" value="2"/>
</dbReference>
<feature type="domain" description="Myb-like" evidence="3">
    <location>
        <begin position="236"/>
        <end position="289"/>
    </location>
</feature>
<dbReference type="InterPro" id="IPR001005">
    <property type="entry name" value="SANT/Myb"/>
</dbReference>
<reference evidence="4 5" key="2">
    <citation type="submission" date="2015-05" db="EMBL/GenBank/DDBJ databases">
        <authorList>
            <person name="Morales-Cruz A."/>
            <person name="Amrine K.C."/>
            <person name="Cantu D."/>
        </authorList>
    </citation>
    <scope>NUCLEOTIDE SEQUENCE [LARGE SCALE GENOMIC DNA]</scope>
    <source>
        <strain evidence="4">UCRPC4</strain>
    </source>
</reference>
<evidence type="ECO:0000256" key="1">
    <source>
        <dbReference type="ARBA" id="ARBA00023242"/>
    </source>
</evidence>
<feature type="region of interest" description="Disordered" evidence="2">
    <location>
        <begin position="26"/>
        <end position="80"/>
    </location>
</feature>
<dbReference type="SUPFAM" id="SSF46689">
    <property type="entry name" value="Homeodomain-like"/>
    <property type="match status" value="2"/>
</dbReference>
<reference evidence="4 5" key="1">
    <citation type="submission" date="2015-05" db="EMBL/GenBank/DDBJ databases">
        <title>Distinctive expansion of gene families associated with plant cell wall degradation and secondary metabolism in the genomes of grapevine trunk pathogens.</title>
        <authorList>
            <person name="Lawrence D.P."/>
            <person name="Travadon R."/>
            <person name="Rolshausen P.E."/>
            <person name="Baumgartner K."/>
        </authorList>
    </citation>
    <scope>NUCLEOTIDE SEQUENCE [LARGE SCALE GENOMIC DNA]</scope>
    <source>
        <strain evidence="4">UCRPC4</strain>
    </source>
</reference>
<evidence type="ECO:0000256" key="2">
    <source>
        <dbReference type="SAM" id="MobiDB-lite"/>
    </source>
</evidence>
<evidence type="ECO:0000313" key="5">
    <source>
        <dbReference type="Proteomes" id="UP000053317"/>
    </source>
</evidence>
<accession>A0A0G2GVF7</accession>
<dbReference type="Proteomes" id="UP000053317">
    <property type="component" value="Unassembled WGS sequence"/>
</dbReference>
<dbReference type="InterPro" id="IPR052450">
    <property type="entry name" value="TRBD-Containing_Protein"/>
</dbReference>
<feature type="compositionally biased region" description="Basic and acidic residues" evidence="2">
    <location>
        <begin position="348"/>
        <end position="366"/>
    </location>
</feature>
<keyword evidence="5" id="KW-1185">Reference proteome</keyword>
<dbReference type="PROSITE" id="PS50090">
    <property type="entry name" value="MYB_LIKE"/>
    <property type="match status" value="2"/>
</dbReference>
<feature type="compositionally biased region" description="Polar residues" evidence="2">
    <location>
        <begin position="511"/>
        <end position="520"/>
    </location>
</feature>
<dbReference type="GO" id="GO:0003677">
    <property type="term" value="F:DNA binding"/>
    <property type="evidence" value="ECO:0007669"/>
    <property type="project" value="UniProtKB-KW"/>
</dbReference>
<dbReference type="Gene3D" id="1.10.246.220">
    <property type="match status" value="1"/>
</dbReference>
<dbReference type="OrthoDB" id="608866at2759"/>
<gene>
    <name evidence="4" type="ORF">UCRPC4_g01222</name>
</gene>
<name>A0A0G2GVF7_PHACM</name>
<dbReference type="Pfam" id="PF00249">
    <property type="entry name" value="Myb_DNA-binding"/>
    <property type="match status" value="1"/>
</dbReference>
<dbReference type="SMART" id="SM00717">
    <property type="entry name" value="SANT"/>
    <property type="match status" value="2"/>
</dbReference>
<sequence>MNPLPGLLDDPLAQIQDLPDQQYQIAPLRNPRPFPGPNATPLLLEPSAASSSEEYKKSTKARSRDLGPQVAVTGNSYGERTVKPTDINSLIDPVPEERSKLPSYVNLAAVENRGPVNNDETQISKRARVDLGSLLVANPLQLPRPSNIEKNKTKDNSVLPAPYSFSVHALHQPPPNPLLLPPIDPDPVYPELLGRTNTVRSSDNDNILTVDADIDPTDSEDTPVSFSTLSEVVPQKSRRQVTKWSDEETMQLMHGVQIHGIGKWKDILEDPGIKLSPQRTAVDLKDRFRVCCPQAYKARSSSNDVSEYRPRSFKAQEAITPQAPEVSQMKLADLLSLNEEEQAAGPSERTRPPHPRSEKLGSDEIARLGLTEMVHHREKSTSGRRRRRLWTADEDNNLMAGIRKYGYAWTAMQEDLELHLTHRKATDLRDRVRNLFPDHYKNAGFRPVKTKHINEAMATARTDFSGENTTVNPDSVGTLTASNASRSAAPSGPVGASGVSSSHPPRAIHSTPLSSSLTQYNEHDKPSMAQSDAPPPTIAVDQLLTHSPTLQPARGDHMLPPLFSELAEQSWDTTINSAWEEDPI</sequence>
<evidence type="ECO:0000259" key="3">
    <source>
        <dbReference type="PROSITE" id="PS50090"/>
    </source>
</evidence>
<feature type="region of interest" description="Disordered" evidence="2">
    <location>
        <begin position="340"/>
        <end position="366"/>
    </location>
</feature>
<proteinExistence type="predicted"/>
<feature type="region of interest" description="Disordered" evidence="2">
    <location>
        <begin position="464"/>
        <end position="538"/>
    </location>
</feature>
<keyword evidence="1" id="KW-0539">Nucleus</keyword>
<dbReference type="Gene3D" id="1.10.10.60">
    <property type="entry name" value="Homeodomain-like"/>
    <property type="match status" value="1"/>
</dbReference>
<dbReference type="PANTHER" id="PTHR46734:SF1">
    <property type="entry name" value="TELOMERIC REPEAT-BINDING FACTOR 1"/>
    <property type="match status" value="1"/>
</dbReference>
<feature type="domain" description="Myb-like" evidence="3">
    <location>
        <begin position="382"/>
        <end position="436"/>
    </location>
</feature>
<comment type="caution">
    <text evidence="4">The sequence shown here is derived from an EMBL/GenBank/DDBJ whole genome shotgun (WGS) entry which is preliminary data.</text>
</comment>
<feature type="compositionally biased region" description="Polar residues" evidence="2">
    <location>
        <begin position="465"/>
        <end position="483"/>
    </location>
</feature>
<organism evidence="4 5">
    <name type="scientific">Phaeomoniella chlamydospora</name>
    <name type="common">Phaeoacremonium chlamydosporum</name>
    <dbReference type="NCBI Taxonomy" id="158046"/>
    <lineage>
        <taxon>Eukaryota</taxon>
        <taxon>Fungi</taxon>
        <taxon>Dikarya</taxon>
        <taxon>Ascomycota</taxon>
        <taxon>Pezizomycotina</taxon>
        <taxon>Eurotiomycetes</taxon>
        <taxon>Chaetothyriomycetidae</taxon>
        <taxon>Phaeomoniellales</taxon>
        <taxon>Phaeomoniellaceae</taxon>
        <taxon>Phaeomoniella</taxon>
    </lineage>
</organism>
<dbReference type="AlphaFoldDB" id="A0A0G2GVF7"/>
<feature type="compositionally biased region" description="Low complexity" evidence="2">
    <location>
        <begin position="484"/>
        <end position="505"/>
    </location>
</feature>
<dbReference type="InterPro" id="IPR009057">
    <property type="entry name" value="Homeodomain-like_sf"/>
</dbReference>
<protein>
    <submittedName>
        <fullName evidence="4">Putative myb dna-binding domain protein</fullName>
    </submittedName>
</protein>
<keyword evidence="4" id="KW-0238">DNA-binding</keyword>